<reference evidence="2 3" key="1">
    <citation type="submission" date="2022-01" db="EMBL/GenBank/DDBJ databases">
        <title>Whole genome-based taxonomy of the Shewanellaceae.</title>
        <authorList>
            <person name="Martin-Rodriguez A.J."/>
        </authorList>
    </citation>
    <scope>NUCLEOTIDE SEQUENCE [LARGE SCALE GENOMIC DNA]</scope>
    <source>
        <strain evidence="2 3">DSM 17177</strain>
    </source>
</reference>
<feature type="transmembrane region" description="Helical" evidence="1">
    <location>
        <begin position="87"/>
        <end position="106"/>
    </location>
</feature>
<evidence type="ECO:0000313" key="2">
    <source>
        <dbReference type="EMBL" id="MCL1123337.1"/>
    </source>
</evidence>
<proteinExistence type="predicted"/>
<name>A0ABT0L6M3_9GAMM</name>
<keyword evidence="1" id="KW-0472">Membrane</keyword>
<dbReference type="EMBL" id="JAKIKS010000004">
    <property type="protein sequence ID" value="MCL1123337.1"/>
    <property type="molecule type" value="Genomic_DNA"/>
</dbReference>
<protein>
    <submittedName>
        <fullName evidence="2">Uncharacterized protein</fullName>
    </submittedName>
</protein>
<organism evidence="2 3">
    <name type="scientific">Shewanella surugensis</name>
    <dbReference type="NCBI Taxonomy" id="212020"/>
    <lineage>
        <taxon>Bacteria</taxon>
        <taxon>Pseudomonadati</taxon>
        <taxon>Pseudomonadota</taxon>
        <taxon>Gammaproteobacteria</taxon>
        <taxon>Alteromonadales</taxon>
        <taxon>Shewanellaceae</taxon>
        <taxon>Shewanella</taxon>
    </lineage>
</organism>
<keyword evidence="3" id="KW-1185">Reference proteome</keyword>
<gene>
    <name evidence="2" type="ORF">L2764_02270</name>
</gene>
<feature type="transmembrane region" description="Helical" evidence="1">
    <location>
        <begin position="6"/>
        <end position="28"/>
    </location>
</feature>
<sequence>MNDFLYGIDWVVRGLEAVTVLLILYLSYQRVKVLFWGGKADINTPSDALLHSSFLCAFTVLFFHFISWGISRYILALDMEVMARRQLFFFMMFMIEFLFIISLFTLHKIRRCSFSKVAIYCLMLGLALELLIVIELVLYGVFDISGFNLVYQSLVPVINIITLSLIIAYPVRHIRNKRMKAYG</sequence>
<keyword evidence="1" id="KW-1133">Transmembrane helix</keyword>
<comment type="caution">
    <text evidence="2">The sequence shown here is derived from an EMBL/GenBank/DDBJ whole genome shotgun (WGS) entry which is preliminary data.</text>
</comment>
<accession>A0ABT0L6M3</accession>
<feature type="transmembrane region" description="Helical" evidence="1">
    <location>
        <begin position="48"/>
        <end position="67"/>
    </location>
</feature>
<feature type="transmembrane region" description="Helical" evidence="1">
    <location>
        <begin position="154"/>
        <end position="171"/>
    </location>
</feature>
<evidence type="ECO:0000313" key="3">
    <source>
        <dbReference type="Proteomes" id="UP001203423"/>
    </source>
</evidence>
<dbReference type="Proteomes" id="UP001203423">
    <property type="component" value="Unassembled WGS sequence"/>
</dbReference>
<dbReference type="RefSeq" id="WP_248938620.1">
    <property type="nucleotide sequence ID" value="NZ_JAKIKS010000004.1"/>
</dbReference>
<keyword evidence="1" id="KW-0812">Transmembrane</keyword>
<feature type="transmembrane region" description="Helical" evidence="1">
    <location>
        <begin position="118"/>
        <end position="142"/>
    </location>
</feature>
<evidence type="ECO:0000256" key="1">
    <source>
        <dbReference type="SAM" id="Phobius"/>
    </source>
</evidence>